<evidence type="ECO:0000313" key="1">
    <source>
        <dbReference type="EMBL" id="OXU16634.1"/>
    </source>
</evidence>
<accession>A0A232EE74</accession>
<keyword evidence="2" id="KW-1185">Reference proteome</keyword>
<organism evidence="1 2">
    <name type="scientific">Trichomalopsis sarcophagae</name>
    <dbReference type="NCBI Taxonomy" id="543379"/>
    <lineage>
        <taxon>Eukaryota</taxon>
        <taxon>Metazoa</taxon>
        <taxon>Ecdysozoa</taxon>
        <taxon>Arthropoda</taxon>
        <taxon>Hexapoda</taxon>
        <taxon>Insecta</taxon>
        <taxon>Pterygota</taxon>
        <taxon>Neoptera</taxon>
        <taxon>Endopterygota</taxon>
        <taxon>Hymenoptera</taxon>
        <taxon>Apocrita</taxon>
        <taxon>Proctotrupomorpha</taxon>
        <taxon>Chalcidoidea</taxon>
        <taxon>Pteromalidae</taxon>
        <taxon>Pteromalinae</taxon>
        <taxon>Trichomalopsis</taxon>
    </lineage>
</organism>
<dbReference type="EMBL" id="NNAY01005563">
    <property type="protein sequence ID" value="OXU16634.1"/>
    <property type="molecule type" value="Genomic_DNA"/>
</dbReference>
<protein>
    <submittedName>
        <fullName evidence="1">Uncharacterized protein</fullName>
    </submittedName>
</protein>
<dbReference type="AlphaFoldDB" id="A0A232EE74"/>
<comment type="caution">
    <text evidence="1">The sequence shown here is derived from an EMBL/GenBank/DDBJ whole genome shotgun (WGS) entry which is preliminary data.</text>
</comment>
<dbReference type="Proteomes" id="UP000215335">
    <property type="component" value="Unassembled WGS sequence"/>
</dbReference>
<name>A0A232EE74_9HYME</name>
<gene>
    <name evidence="1" type="ORF">TSAR_013302</name>
</gene>
<evidence type="ECO:0000313" key="2">
    <source>
        <dbReference type="Proteomes" id="UP000215335"/>
    </source>
</evidence>
<proteinExistence type="predicted"/>
<sequence>MKVWTVKVTLLVRRDHKWIPAQNRLMFHYKIIQVTHELTPIYSLYVVDYTCQKCSSEYFLRTLTKGSSESDFESGVFATNDEDICGNQITTFLV</sequence>
<reference evidence="1 2" key="1">
    <citation type="journal article" date="2017" name="Curr. Biol.">
        <title>The Evolution of Venom by Co-option of Single-Copy Genes.</title>
        <authorList>
            <person name="Martinson E.O."/>
            <person name="Mrinalini"/>
            <person name="Kelkar Y.D."/>
            <person name="Chang C.H."/>
            <person name="Werren J.H."/>
        </authorList>
    </citation>
    <scope>NUCLEOTIDE SEQUENCE [LARGE SCALE GENOMIC DNA]</scope>
    <source>
        <strain evidence="1 2">Alberta</strain>
        <tissue evidence="1">Whole body</tissue>
    </source>
</reference>